<protein>
    <recommendedName>
        <fullName evidence="3">DUF3566 domain-containing protein</fullName>
    </recommendedName>
</protein>
<dbReference type="EMBL" id="VSSQ01000007">
    <property type="protein sequence ID" value="MPL58502.1"/>
    <property type="molecule type" value="Genomic_DNA"/>
</dbReference>
<keyword evidence="1" id="KW-0812">Transmembrane</keyword>
<reference evidence="2" key="1">
    <citation type="submission" date="2019-08" db="EMBL/GenBank/DDBJ databases">
        <authorList>
            <person name="Kucharzyk K."/>
            <person name="Murdoch R.W."/>
            <person name="Higgins S."/>
            <person name="Loffler F."/>
        </authorList>
    </citation>
    <scope>NUCLEOTIDE SEQUENCE</scope>
</reference>
<name>A0A644SXS2_9ZZZZ</name>
<evidence type="ECO:0000256" key="1">
    <source>
        <dbReference type="SAM" id="Phobius"/>
    </source>
</evidence>
<organism evidence="2">
    <name type="scientific">bioreactor metagenome</name>
    <dbReference type="NCBI Taxonomy" id="1076179"/>
    <lineage>
        <taxon>unclassified sequences</taxon>
        <taxon>metagenomes</taxon>
        <taxon>ecological metagenomes</taxon>
    </lineage>
</organism>
<evidence type="ECO:0008006" key="3">
    <source>
        <dbReference type="Google" id="ProtNLM"/>
    </source>
</evidence>
<evidence type="ECO:0000313" key="2">
    <source>
        <dbReference type="EMBL" id="MPL58502.1"/>
    </source>
</evidence>
<dbReference type="AlphaFoldDB" id="A0A644SXS2"/>
<feature type="transmembrane region" description="Helical" evidence="1">
    <location>
        <begin position="12"/>
        <end position="37"/>
    </location>
</feature>
<keyword evidence="1" id="KW-1133">Transmembrane helix</keyword>
<gene>
    <name evidence="2" type="ORF">SDC9_04035</name>
</gene>
<sequence>MFNYTITRLPYVPVAGILFAAGICFGGLGGVVLGAIAHDTVGLLGGLFLGLVCGITAAVFGLVLTAVFNVLAPYIGGLPVKLDIMTPPEAPCDPSAINDGSA</sequence>
<accession>A0A644SXS2</accession>
<feature type="transmembrane region" description="Helical" evidence="1">
    <location>
        <begin position="43"/>
        <end position="71"/>
    </location>
</feature>
<keyword evidence="1" id="KW-0472">Membrane</keyword>
<comment type="caution">
    <text evidence="2">The sequence shown here is derived from an EMBL/GenBank/DDBJ whole genome shotgun (WGS) entry which is preliminary data.</text>
</comment>
<proteinExistence type="predicted"/>